<name>A0A4P9W7L8_9FUNG</name>
<keyword evidence="2" id="KW-0378">Hydrolase</keyword>
<dbReference type="InterPro" id="IPR000073">
    <property type="entry name" value="AB_hydrolase_1"/>
</dbReference>
<evidence type="ECO:0000313" key="3">
    <source>
        <dbReference type="Proteomes" id="UP000269721"/>
    </source>
</evidence>
<dbReference type="EMBL" id="KZ997727">
    <property type="protein sequence ID" value="RKO87038.1"/>
    <property type="molecule type" value="Genomic_DNA"/>
</dbReference>
<organism evidence="2 3">
    <name type="scientific">Blyttiomyces helicus</name>
    <dbReference type="NCBI Taxonomy" id="388810"/>
    <lineage>
        <taxon>Eukaryota</taxon>
        <taxon>Fungi</taxon>
        <taxon>Fungi incertae sedis</taxon>
        <taxon>Chytridiomycota</taxon>
        <taxon>Chytridiomycota incertae sedis</taxon>
        <taxon>Chytridiomycetes</taxon>
        <taxon>Chytridiomycetes incertae sedis</taxon>
        <taxon>Blyttiomyces</taxon>
    </lineage>
</organism>
<feature type="domain" description="AB hydrolase-1" evidence="1">
    <location>
        <begin position="49"/>
        <end position="307"/>
    </location>
</feature>
<dbReference type="InterPro" id="IPR050471">
    <property type="entry name" value="AB_hydrolase"/>
</dbReference>
<dbReference type="Gene3D" id="3.40.50.1820">
    <property type="entry name" value="alpha/beta hydrolase"/>
    <property type="match status" value="1"/>
</dbReference>
<dbReference type="Pfam" id="PF12697">
    <property type="entry name" value="Abhydrolase_6"/>
    <property type="match status" value="1"/>
</dbReference>
<accession>A0A4P9W7L8</accession>
<keyword evidence="3" id="KW-1185">Reference proteome</keyword>
<dbReference type="GO" id="GO:0016787">
    <property type="term" value="F:hydrolase activity"/>
    <property type="evidence" value="ECO:0007669"/>
    <property type="project" value="UniProtKB-KW"/>
</dbReference>
<evidence type="ECO:0000259" key="1">
    <source>
        <dbReference type="Pfam" id="PF12697"/>
    </source>
</evidence>
<gene>
    <name evidence="2" type="ORF">BDK51DRAFT_29358</name>
</gene>
<dbReference type="Proteomes" id="UP000269721">
    <property type="component" value="Unassembled WGS sequence"/>
</dbReference>
<reference evidence="3" key="1">
    <citation type="journal article" date="2018" name="Nat. Microbiol.">
        <title>Leveraging single-cell genomics to expand the fungal tree of life.</title>
        <authorList>
            <person name="Ahrendt S.R."/>
            <person name="Quandt C.A."/>
            <person name="Ciobanu D."/>
            <person name="Clum A."/>
            <person name="Salamov A."/>
            <person name="Andreopoulos B."/>
            <person name="Cheng J.F."/>
            <person name="Woyke T."/>
            <person name="Pelin A."/>
            <person name="Henrissat B."/>
            <person name="Reynolds N.K."/>
            <person name="Benny G.L."/>
            <person name="Smith M.E."/>
            <person name="James T.Y."/>
            <person name="Grigoriev I.V."/>
        </authorList>
    </citation>
    <scope>NUCLEOTIDE SEQUENCE [LARGE SCALE GENOMIC DNA]</scope>
</reference>
<dbReference type="SUPFAM" id="SSF53474">
    <property type="entry name" value="alpha/beta-Hydrolases"/>
    <property type="match status" value="1"/>
</dbReference>
<protein>
    <submittedName>
        <fullName evidence="2">Alpha/Beta hydrolase protein</fullName>
    </submittedName>
</protein>
<proteinExistence type="predicted"/>
<dbReference type="AlphaFoldDB" id="A0A4P9W7L8"/>
<sequence length="325" mass="34326">MSANPIGDPPPNERLTRLAASPAFNKQITLPDGRVVSFSDLGDPAHPAVFFIHGFDSNRMGLLNCADTVTDLKLRLITIDRPGYGRTTPADPLTPSDRSPAANILIKTATLIHTLATALSIPFFGLLGQSGGAIIALVASLPSLVGPAAAARVVHPVVLTSPFLPLTTPGANQTLTGAQSRLPSAAISRMADWALAAQWKGIAWAAWARGGSLVSSTGPPPTLRDVTFMEMLRVNTAEPRRGGPGSDAIAFLAPPVFDWATDPTFPVWIFHGTEDDMVPIDAAKWVAERMPACEMVIIEGGGHFLLGDLDVAEDVFRILRGAFSG</sequence>
<dbReference type="PANTHER" id="PTHR43433">
    <property type="entry name" value="HYDROLASE, ALPHA/BETA FOLD FAMILY PROTEIN"/>
    <property type="match status" value="1"/>
</dbReference>
<dbReference type="OrthoDB" id="2095589at2759"/>
<evidence type="ECO:0000313" key="2">
    <source>
        <dbReference type="EMBL" id="RKO87038.1"/>
    </source>
</evidence>
<dbReference type="PANTHER" id="PTHR43433:SF10">
    <property type="entry name" value="AB HYDROLASE-1 DOMAIN-CONTAINING PROTEIN"/>
    <property type="match status" value="1"/>
</dbReference>
<dbReference type="InterPro" id="IPR029058">
    <property type="entry name" value="AB_hydrolase_fold"/>
</dbReference>